<dbReference type="EMBL" id="GG745363">
    <property type="protein sequence ID" value="KNE69962.1"/>
    <property type="molecule type" value="Genomic_DNA"/>
</dbReference>
<keyword evidence="3" id="KW-1185">Reference proteome</keyword>
<dbReference type="GO" id="GO:0004181">
    <property type="term" value="F:metallocarboxypeptidase activity"/>
    <property type="evidence" value="ECO:0007669"/>
    <property type="project" value="InterPro"/>
</dbReference>
<dbReference type="PRINTS" id="PR00998">
    <property type="entry name" value="CRBOXYPTASET"/>
</dbReference>
<proteinExistence type="predicted"/>
<dbReference type="Gene3D" id="1.10.1370.30">
    <property type="match status" value="1"/>
</dbReference>
<dbReference type="GO" id="GO:0006508">
    <property type="term" value="P:proteolysis"/>
    <property type="evidence" value="ECO:0007669"/>
    <property type="project" value="InterPro"/>
</dbReference>
<dbReference type="AlphaFoldDB" id="A0A0L0T5G3"/>
<dbReference type="PANTHER" id="PTHR34217:SF1">
    <property type="entry name" value="CARBOXYPEPTIDASE 1"/>
    <property type="match status" value="1"/>
</dbReference>
<feature type="active site" description="Proton donor/acceptor" evidence="1">
    <location>
        <position position="274"/>
    </location>
</feature>
<reference evidence="3" key="2">
    <citation type="submission" date="2009-11" db="EMBL/GenBank/DDBJ databases">
        <title>The Genome Sequence of Allomyces macrogynus strain ATCC 38327.</title>
        <authorList>
            <consortium name="The Broad Institute Genome Sequencing Platform"/>
            <person name="Russ C."/>
            <person name="Cuomo C."/>
            <person name="Shea T."/>
            <person name="Young S.K."/>
            <person name="Zeng Q."/>
            <person name="Koehrsen M."/>
            <person name="Haas B."/>
            <person name="Borodovsky M."/>
            <person name="Guigo R."/>
            <person name="Alvarado L."/>
            <person name="Berlin A."/>
            <person name="Borenstein D."/>
            <person name="Chen Z."/>
            <person name="Engels R."/>
            <person name="Freedman E."/>
            <person name="Gellesch M."/>
            <person name="Goldberg J."/>
            <person name="Griggs A."/>
            <person name="Gujja S."/>
            <person name="Heiman D."/>
            <person name="Hepburn T."/>
            <person name="Howarth C."/>
            <person name="Jen D."/>
            <person name="Larson L."/>
            <person name="Lewis B."/>
            <person name="Mehta T."/>
            <person name="Park D."/>
            <person name="Pearson M."/>
            <person name="Roberts A."/>
            <person name="Saif S."/>
            <person name="Shenoy N."/>
            <person name="Sisk P."/>
            <person name="Stolte C."/>
            <person name="Sykes S."/>
            <person name="Walk T."/>
            <person name="White J."/>
            <person name="Yandava C."/>
            <person name="Burger G."/>
            <person name="Gray M.W."/>
            <person name="Holland P.W.H."/>
            <person name="King N."/>
            <person name="Lang F.B.F."/>
            <person name="Roger A.J."/>
            <person name="Ruiz-Trillo I."/>
            <person name="Lander E."/>
            <person name="Nusbaum C."/>
        </authorList>
    </citation>
    <scope>NUCLEOTIDE SEQUENCE [LARGE SCALE GENOMIC DNA]</scope>
    <source>
        <strain evidence="3">ATCC 38327</strain>
    </source>
</reference>
<dbReference type="Proteomes" id="UP000054350">
    <property type="component" value="Unassembled WGS sequence"/>
</dbReference>
<dbReference type="InterPro" id="IPR001333">
    <property type="entry name" value="Peptidase_M32_Taq"/>
</dbReference>
<dbReference type="PANTHER" id="PTHR34217">
    <property type="entry name" value="METAL-DEPENDENT CARBOXYPEPTIDASE"/>
    <property type="match status" value="1"/>
</dbReference>
<dbReference type="CDD" id="cd06460">
    <property type="entry name" value="M32_Taq"/>
    <property type="match status" value="1"/>
</dbReference>
<evidence type="ECO:0000313" key="3">
    <source>
        <dbReference type="Proteomes" id="UP000054350"/>
    </source>
</evidence>
<dbReference type="OrthoDB" id="10249837at2759"/>
<organism evidence="2 3">
    <name type="scientific">Allomyces macrogynus (strain ATCC 38327)</name>
    <name type="common">Allomyces javanicus var. macrogynus</name>
    <dbReference type="NCBI Taxonomy" id="578462"/>
    <lineage>
        <taxon>Eukaryota</taxon>
        <taxon>Fungi</taxon>
        <taxon>Fungi incertae sedis</taxon>
        <taxon>Blastocladiomycota</taxon>
        <taxon>Blastocladiomycetes</taxon>
        <taxon>Blastocladiales</taxon>
        <taxon>Blastocladiaceae</taxon>
        <taxon>Allomyces</taxon>
    </lineage>
</organism>
<dbReference type="OMA" id="IHWSHGS"/>
<reference evidence="2 3" key="1">
    <citation type="submission" date="2009-11" db="EMBL/GenBank/DDBJ databases">
        <title>Annotation of Allomyces macrogynus ATCC 38327.</title>
        <authorList>
            <consortium name="The Broad Institute Genome Sequencing Platform"/>
            <person name="Russ C."/>
            <person name="Cuomo C."/>
            <person name="Burger G."/>
            <person name="Gray M.W."/>
            <person name="Holland P.W.H."/>
            <person name="King N."/>
            <person name="Lang F.B.F."/>
            <person name="Roger A.J."/>
            <person name="Ruiz-Trillo I."/>
            <person name="Young S.K."/>
            <person name="Zeng Q."/>
            <person name="Gargeya S."/>
            <person name="Fitzgerald M."/>
            <person name="Haas B."/>
            <person name="Abouelleil A."/>
            <person name="Alvarado L."/>
            <person name="Arachchi H.M."/>
            <person name="Berlin A."/>
            <person name="Chapman S.B."/>
            <person name="Gearin G."/>
            <person name="Goldberg J."/>
            <person name="Griggs A."/>
            <person name="Gujja S."/>
            <person name="Hansen M."/>
            <person name="Heiman D."/>
            <person name="Howarth C."/>
            <person name="Larimer J."/>
            <person name="Lui A."/>
            <person name="MacDonald P.J.P."/>
            <person name="McCowen C."/>
            <person name="Montmayeur A."/>
            <person name="Murphy C."/>
            <person name="Neiman D."/>
            <person name="Pearson M."/>
            <person name="Priest M."/>
            <person name="Roberts A."/>
            <person name="Saif S."/>
            <person name="Shea T."/>
            <person name="Sisk P."/>
            <person name="Stolte C."/>
            <person name="Sykes S."/>
            <person name="Wortman J."/>
            <person name="Nusbaum C."/>
            <person name="Birren B."/>
        </authorList>
    </citation>
    <scope>NUCLEOTIDE SEQUENCE [LARGE SCALE GENOMIC DNA]</scope>
    <source>
        <strain evidence="2 3">ATCC 38327</strain>
    </source>
</reference>
<gene>
    <name evidence="2" type="ORF">AMAG_14799</name>
</gene>
<dbReference type="PIRSF" id="PIRSF006615">
    <property type="entry name" value="Zn_crbxpep_Taq"/>
    <property type="match status" value="1"/>
</dbReference>
<dbReference type="eggNOG" id="ENOG502QQRM">
    <property type="taxonomic scope" value="Eukaryota"/>
</dbReference>
<dbReference type="Pfam" id="PF02074">
    <property type="entry name" value="Peptidase_M32"/>
    <property type="match status" value="1"/>
</dbReference>
<dbReference type="VEuPathDB" id="FungiDB:AMAG_14799"/>
<protein>
    <recommendedName>
        <fullName evidence="4">Carboxypeptidase Taq</fullName>
    </recommendedName>
</protein>
<evidence type="ECO:0008006" key="4">
    <source>
        <dbReference type="Google" id="ProtNLM"/>
    </source>
</evidence>
<accession>A0A0L0T5G3</accession>
<evidence type="ECO:0000256" key="1">
    <source>
        <dbReference type="PIRSR" id="PIRSR006615-2"/>
    </source>
</evidence>
<dbReference type="SUPFAM" id="SSF55486">
    <property type="entry name" value="Metalloproteases ('zincins'), catalytic domain"/>
    <property type="match status" value="1"/>
</dbReference>
<dbReference type="PROSITE" id="PS52034">
    <property type="entry name" value="PEPTIDASE_M32"/>
    <property type="match status" value="1"/>
</dbReference>
<evidence type="ECO:0000313" key="2">
    <source>
        <dbReference type="EMBL" id="KNE69962.1"/>
    </source>
</evidence>
<name>A0A0L0T5G3_ALLM3</name>
<sequence length="512" mass="57705">MAESTTRQLYTTLAATLQEIASLSQGLHVLGWDQQVLLPSSDGATAARGKALAALSGLVHEKSTAESFGALIEELEAQPDLDEELTVVERANLKLAAIDFRKNKNLPTSFVREYREHTSLSHAAWVKARKADDFPAFAPVLAKTLDFCKQYAQYVDADRPVYDVLVAEYERNLPSTRLAEIFSELREALVPMIHTINAAEHPDTAWMDAIHWDVKKQEELCKHIAQEIGFDFTRGRLDASVHPFTSGFNTYDVRITTRYSATHFAEGILGTVHEVGHAMYEQGLPHDLDGQPVGRALSLGVHESNSLFWENFVCRSRAFWRHFFPKIRELFPDIPDNTTADDLYAAINVARPGLIRVDSDEVHYPMHIVLRWELETLLLNGEVEVDDLPRIWNERMSNYVGIAPPSDKDGVLQDVHWPEGLVGYFPTYTLGQVAAAQWAHAMREQLGDLDELIEQGEFKQILHWLNENVHKKASVPESADALLEETVGEKLSPKYLIAHLKQKYSALYGVEL</sequence>